<reference evidence="5 6" key="1">
    <citation type="submission" date="2024-01" db="EMBL/GenBank/DDBJ databases">
        <title>Complete genome of Cladobotryum mycophilum ATHUM6906.</title>
        <authorList>
            <person name="Christinaki A.C."/>
            <person name="Myridakis A.I."/>
            <person name="Kouvelis V.N."/>
        </authorList>
    </citation>
    <scope>NUCLEOTIDE SEQUENCE [LARGE SCALE GENOMIC DNA]</scope>
    <source>
        <strain evidence="5 6">ATHUM6906</strain>
    </source>
</reference>
<sequence>MASILTFLQEFWVTTTPQTNAKNRPSGYECWRIENIPAGWTEEDLATRLRTINGLEAIQSGSLSIFPSFIGDTQTAILKTEAPPAYLQHLDRSQSHPITVYHSSEFERNTPVYLSIDCHFHGLTPLNSPTGDNIIDVIAVTGLSGHAFGSWRNRKSHTMWLMDFLPRDMKENVRILTYGYDSNLRERGKKTMLEFRRKFLQNLMIARQQGTQISHPIVFVGHSLGCLVITQALLQSESDPEYRNVLNATRAVLFFGAPHAGMNVDALVEMVETITSGDRQSTRLKLLDQLRDDSDFLDDQKERLIQVWKNPRLKLVSFYELQTTPVVTQDSAGNWERRGDAVKLVNSISSNLFLPNESRYSVDGNHSDIVKFMNSADITYQTVLKHLRGYLADHTITLQNKALNDNKDRSKELQDFLDTIPAFSCQGYRDGAYQKRHGNTCQWVFQCEGYLHWIEHESANVLWLSGDPGSGKSVSLAYFTMHVKEKYQARDGQFLVVAYFFCDSKIEEQNTATAIVKGLLHQILYQIPTLYNQISHDYLLNLKSTWGFENLWQVFRDVVSKNSEAEIFCVVDALDECEKDSRFRLLELLSSLLKTASNFKMLVSSRPHIRIAATLPGVEEVHIAAQNDKDIRQFVSDQVHQLAQMKGLPENLEKETKLFLMKRSKGMFLWASLILSGLKNSSETNAASIRAQLERLPEDISGIYAKILAEINPSSRPKAKKVIQWVLFAKRPLSTNELKIALALHPDHTQISLLQDRLENNVCYFLNTLFGPIMKVEDDRVGLVHESAKDFLTDQVLMQSYDSQESYVSVFYSSPAESNLSLAIDCLNYLSSEEFAIRPSLDILKYYSRLSDYPFLQYAAIHWPEHLRGADGSYSESLLNSFFRLVQSDVKMSSAYQILYEQERRFYSFTRNSPFKSTPPLQIFASLGFPKLVRLLLDKGADVNARGGVRKRCDGSNPQPKCRGGGRDTFIAISGYRHHRIDAVPADSNLAWRPRRSRPDVETRRPRNRRNADGIYPA</sequence>
<feature type="repeat" description="ANK" evidence="2">
    <location>
        <begin position="916"/>
        <end position="948"/>
    </location>
</feature>
<dbReference type="PROSITE" id="PS50837">
    <property type="entry name" value="NACHT"/>
    <property type="match status" value="1"/>
</dbReference>
<dbReference type="PANTHER" id="PTHR10039:SF5">
    <property type="entry name" value="NACHT DOMAIN-CONTAINING PROTEIN"/>
    <property type="match status" value="1"/>
</dbReference>
<dbReference type="InterPro" id="IPR002110">
    <property type="entry name" value="Ankyrin_rpt"/>
</dbReference>
<protein>
    <submittedName>
        <fullName evidence="5">Vegetative incompatibility HET-E-1-like protein</fullName>
    </submittedName>
</protein>
<dbReference type="InterPro" id="IPR054471">
    <property type="entry name" value="GPIID_WHD"/>
</dbReference>
<dbReference type="PANTHER" id="PTHR10039">
    <property type="entry name" value="AMELOGENIN"/>
    <property type="match status" value="1"/>
</dbReference>
<dbReference type="Gene3D" id="3.40.50.300">
    <property type="entry name" value="P-loop containing nucleotide triphosphate hydrolases"/>
    <property type="match status" value="1"/>
</dbReference>
<evidence type="ECO:0000313" key="6">
    <source>
        <dbReference type="Proteomes" id="UP001338125"/>
    </source>
</evidence>
<keyword evidence="6" id="KW-1185">Reference proteome</keyword>
<dbReference type="Pfam" id="PF00023">
    <property type="entry name" value="Ank"/>
    <property type="match status" value="1"/>
</dbReference>
<evidence type="ECO:0000256" key="1">
    <source>
        <dbReference type="ARBA" id="ARBA00022737"/>
    </source>
</evidence>
<dbReference type="InterPro" id="IPR027417">
    <property type="entry name" value="P-loop_NTPase"/>
</dbReference>
<dbReference type="PROSITE" id="PS50297">
    <property type="entry name" value="ANK_REP_REGION"/>
    <property type="match status" value="1"/>
</dbReference>
<feature type="domain" description="NACHT" evidence="4">
    <location>
        <begin position="460"/>
        <end position="607"/>
    </location>
</feature>
<organism evidence="5 6">
    <name type="scientific">Cladobotryum mycophilum</name>
    <dbReference type="NCBI Taxonomy" id="491253"/>
    <lineage>
        <taxon>Eukaryota</taxon>
        <taxon>Fungi</taxon>
        <taxon>Dikarya</taxon>
        <taxon>Ascomycota</taxon>
        <taxon>Pezizomycotina</taxon>
        <taxon>Sordariomycetes</taxon>
        <taxon>Hypocreomycetidae</taxon>
        <taxon>Hypocreales</taxon>
        <taxon>Hypocreaceae</taxon>
        <taxon>Cladobotryum</taxon>
    </lineage>
</organism>
<name>A0ABR0SUV5_9HYPO</name>
<keyword evidence="1" id="KW-0677">Repeat</keyword>
<accession>A0ABR0SUV5</accession>
<dbReference type="EMBL" id="JAVFKD010000004">
    <property type="protein sequence ID" value="KAK5995937.1"/>
    <property type="molecule type" value="Genomic_DNA"/>
</dbReference>
<dbReference type="InterPro" id="IPR056884">
    <property type="entry name" value="NPHP3-like_N"/>
</dbReference>
<dbReference type="Gene3D" id="3.40.50.1820">
    <property type="entry name" value="alpha/beta hydrolase"/>
    <property type="match status" value="1"/>
</dbReference>
<dbReference type="SUPFAM" id="SSF53474">
    <property type="entry name" value="alpha/beta-Hydrolases"/>
    <property type="match status" value="1"/>
</dbReference>
<dbReference type="Proteomes" id="UP001338125">
    <property type="component" value="Unassembled WGS sequence"/>
</dbReference>
<gene>
    <name evidence="5" type="ORF">PT974_04356</name>
</gene>
<evidence type="ECO:0000313" key="5">
    <source>
        <dbReference type="EMBL" id="KAK5995937.1"/>
    </source>
</evidence>
<evidence type="ECO:0000256" key="2">
    <source>
        <dbReference type="PROSITE-ProRule" id="PRU00023"/>
    </source>
</evidence>
<dbReference type="PROSITE" id="PS50088">
    <property type="entry name" value="ANK_REPEAT"/>
    <property type="match status" value="1"/>
</dbReference>
<dbReference type="SUPFAM" id="SSF52540">
    <property type="entry name" value="P-loop containing nucleoside triphosphate hydrolases"/>
    <property type="match status" value="1"/>
</dbReference>
<keyword evidence="2" id="KW-0040">ANK repeat</keyword>
<dbReference type="InterPro" id="IPR029058">
    <property type="entry name" value="AB_hydrolase_fold"/>
</dbReference>
<dbReference type="Pfam" id="PF22939">
    <property type="entry name" value="WHD_GPIID"/>
    <property type="match status" value="1"/>
</dbReference>
<proteinExistence type="predicted"/>
<dbReference type="Pfam" id="PF24883">
    <property type="entry name" value="NPHP3_N"/>
    <property type="match status" value="1"/>
</dbReference>
<evidence type="ECO:0000256" key="3">
    <source>
        <dbReference type="SAM" id="MobiDB-lite"/>
    </source>
</evidence>
<evidence type="ECO:0000259" key="4">
    <source>
        <dbReference type="PROSITE" id="PS50837"/>
    </source>
</evidence>
<dbReference type="InterPro" id="IPR007111">
    <property type="entry name" value="NACHT_NTPase"/>
</dbReference>
<feature type="region of interest" description="Disordered" evidence="3">
    <location>
        <begin position="995"/>
        <end position="1018"/>
    </location>
</feature>
<comment type="caution">
    <text evidence="5">The sequence shown here is derived from an EMBL/GenBank/DDBJ whole genome shotgun (WGS) entry which is preliminary data.</text>
</comment>